<dbReference type="Pfam" id="PF04739">
    <property type="entry name" value="AMPKBI"/>
    <property type="match status" value="1"/>
</dbReference>
<dbReference type="PANTHER" id="PTHR46316">
    <property type="entry name" value="SNF1-RELATED PROTEIN KINASE REGULATORY SUBUNIT BETA-1"/>
    <property type="match status" value="1"/>
</dbReference>
<reference evidence="4" key="1">
    <citation type="submission" date="2022-07" db="EMBL/GenBank/DDBJ databases">
        <authorList>
            <person name="Macas J."/>
            <person name="Novak P."/>
            <person name="Neumann P."/>
        </authorList>
    </citation>
    <scope>NUCLEOTIDE SEQUENCE</scope>
</reference>
<comment type="similarity">
    <text evidence="1">Belongs to the 5'-AMP-activated protein kinase beta subunit family.</text>
</comment>
<dbReference type="InterPro" id="IPR037256">
    <property type="entry name" value="ASC_dom_sf"/>
</dbReference>
<evidence type="ECO:0000313" key="5">
    <source>
        <dbReference type="EMBL" id="CAH9138095.1"/>
    </source>
</evidence>
<evidence type="ECO:0000259" key="3">
    <source>
        <dbReference type="SMART" id="SM01010"/>
    </source>
</evidence>
<evidence type="ECO:0000256" key="2">
    <source>
        <dbReference type="SAM" id="MobiDB-lite"/>
    </source>
</evidence>
<dbReference type="InterPro" id="IPR006828">
    <property type="entry name" value="ASC_dom"/>
</dbReference>
<comment type="caution">
    <text evidence="4">The sequence shown here is derived from an EMBL/GenBank/DDBJ whole genome shotgun (WGS) entry which is preliminary data.</text>
</comment>
<feature type="compositionally biased region" description="Basic and acidic residues" evidence="2">
    <location>
        <begin position="38"/>
        <end position="58"/>
    </location>
</feature>
<dbReference type="Proteomes" id="UP001152523">
    <property type="component" value="Unassembled WGS sequence"/>
</dbReference>
<protein>
    <recommendedName>
        <fullName evidence="3">Association with the SNF1 complex (ASC) domain-containing protein</fullName>
    </recommendedName>
</protein>
<evidence type="ECO:0000313" key="6">
    <source>
        <dbReference type="Proteomes" id="UP001152523"/>
    </source>
</evidence>
<dbReference type="GO" id="GO:0005737">
    <property type="term" value="C:cytoplasm"/>
    <property type="evidence" value="ECO:0007669"/>
    <property type="project" value="UniProtKB-ARBA"/>
</dbReference>
<dbReference type="AlphaFoldDB" id="A0AAV0DAP1"/>
<dbReference type="SUPFAM" id="SSF160219">
    <property type="entry name" value="AMPKBI-like"/>
    <property type="match status" value="1"/>
</dbReference>
<name>A0AAV0DAP1_9ASTE</name>
<dbReference type="SMART" id="SM01010">
    <property type="entry name" value="AMPKBI"/>
    <property type="match status" value="1"/>
</dbReference>
<sequence>MNNSSQHGQNEESEPIVPGFEAPPSPESSYDNVYNLNEDEKHPPPELPPHLEKPPPELPIHLEKPLTFQRITAGEVTLDQPPNSVALNHLYTIVDDRKFPWEPVGFATTECFGSKYTTVVVYQQPPQR</sequence>
<proteinExistence type="inferred from homology"/>
<evidence type="ECO:0000256" key="1">
    <source>
        <dbReference type="ARBA" id="ARBA00010926"/>
    </source>
</evidence>
<dbReference type="EMBL" id="CAMAPF010000089">
    <property type="protein sequence ID" value="CAH9096925.1"/>
    <property type="molecule type" value="Genomic_DNA"/>
</dbReference>
<keyword evidence="6" id="KW-1185">Reference proteome</keyword>
<accession>A0AAV0DAP1</accession>
<evidence type="ECO:0000313" key="4">
    <source>
        <dbReference type="EMBL" id="CAH9096925.1"/>
    </source>
</evidence>
<dbReference type="InterPro" id="IPR043554">
    <property type="entry name" value="KINB"/>
</dbReference>
<organism evidence="4 6">
    <name type="scientific">Cuscuta epithymum</name>
    <dbReference type="NCBI Taxonomy" id="186058"/>
    <lineage>
        <taxon>Eukaryota</taxon>
        <taxon>Viridiplantae</taxon>
        <taxon>Streptophyta</taxon>
        <taxon>Embryophyta</taxon>
        <taxon>Tracheophyta</taxon>
        <taxon>Spermatophyta</taxon>
        <taxon>Magnoliopsida</taxon>
        <taxon>eudicotyledons</taxon>
        <taxon>Gunneridae</taxon>
        <taxon>Pentapetalae</taxon>
        <taxon>asterids</taxon>
        <taxon>lamiids</taxon>
        <taxon>Solanales</taxon>
        <taxon>Convolvulaceae</taxon>
        <taxon>Cuscuteae</taxon>
        <taxon>Cuscuta</taxon>
        <taxon>Cuscuta subgen. Cuscuta</taxon>
    </lineage>
</organism>
<gene>
    <name evidence="4" type="ORF">CEPIT_LOCUS13897</name>
    <name evidence="5" type="ORF">CEPIT_LOCUS36537</name>
</gene>
<feature type="region of interest" description="Disordered" evidence="2">
    <location>
        <begin position="1"/>
        <end position="58"/>
    </location>
</feature>
<feature type="domain" description="Association with the SNF1 complex (ASC)" evidence="3">
    <location>
        <begin position="23"/>
        <end position="125"/>
    </location>
</feature>
<dbReference type="EMBL" id="CAMAPF010001004">
    <property type="protein sequence ID" value="CAH9138095.1"/>
    <property type="molecule type" value="Genomic_DNA"/>
</dbReference>
<dbReference type="PANTHER" id="PTHR46316:SF5">
    <property type="entry name" value="SNF1-RELATED PROTEIN KINASE REGULATORY SUBUNIT BETA-3"/>
    <property type="match status" value="1"/>
</dbReference>
<dbReference type="Gene3D" id="6.20.250.60">
    <property type="match status" value="1"/>
</dbReference>